<gene>
    <name evidence="1" type="ORF">LSH36_593g01031</name>
</gene>
<comment type="caution">
    <text evidence="1">The sequence shown here is derived from an EMBL/GenBank/DDBJ whole genome shotgun (WGS) entry which is preliminary data.</text>
</comment>
<dbReference type="Proteomes" id="UP001208570">
    <property type="component" value="Unassembled WGS sequence"/>
</dbReference>
<proteinExistence type="predicted"/>
<dbReference type="AlphaFoldDB" id="A0AAD9J4V1"/>
<dbReference type="EMBL" id="JAODUP010000593">
    <property type="protein sequence ID" value="KAK2146637.1"/>
    <property type="molecule type" value="Genomic_DNA"/>
</dbReference>
<keyword evidence="2" id="KW-1185">Reference proteome</keyword>
<evidence type="ECO:0000313" key="1">
    <source>
        <dbReference type="EMBL" id="KAK2146637.1"/>
    </source>
</evidence>
<organism evidence="1 2">
    <name type="scientific">Paralvinella palmiformis</name>
    <dbReference type="NCBI Taxonomy" id="53620"/>
    <lineage>
        <taxon>Eukaryota</taxon>
        <taxon>Metazoa</taxon>
        <taxon>Spiralia</taxon>
        <taxon>Lophotrochozoa</taxon>
        <taxon>Annelida</taxon>
        <taxon>Polychaeta</taxon>
        <taxon>Sedentaria</taxon>
        <taxon>Canalipalpata</taxon>
        <taxon>Terebellida</taxon>
        <taxon>Terebelliformia</taxon>
        <taxon>Alvinellidae</taxon>
        <taxon>Paralvinella</taxon>
    </lineage>
</organism>
<name>A0AAD9J4V1_9ANNE</name>
<evidence type="ECO:0000313" key="2">
    <source>
        <dbReference type="Proteomes" id="UP001208570"/>
    </source>
</evidence>
<reference evidence="1" key="1">
    <citation type="journal article" date="2023" name="Mol. Biol. Evol.">
        <title>Third-Generation Sequencing Reveals the Adaptive Role of the Epigenome in Three Deep-Sea Polychaetes.</title>
        <authorList>
            <person name="Perez M."/>
            <person name="Aroh O."/>
            <person name="Sun Y."/>
            <person name="Lan Y."/>
            <person name="Juniper S.K."/>
            <person name="Young C.R."/>
            <person name="Angers B."/>
            <person name="Qian P.Y."/>
        </authorList>
    </citation>
    <scope>NUCLEOTIDE SEQUENCE</scope>
    <source>
        <strain evidence="1">P08H-3</strain>
    </source>
</reference>
<sequence>MDDRLLDGGGATNCIVHDPLVVIVLGEFLFWYPSSVGSASSSALVVLHRMALADDLHNISALIYVVPMPVIIHGRTFGDKFVLLNVGHFSFRIVSAGYLIPNSIRRSDLEPEIQQASTDDTLYYNKGL</sequence>
<accession>A0AAD9J4V1</accession>
<protein>
    <submittedName>
        <fullName evidence="1">Uncharacterized protein</fullName>
    </submittedName>
</protein>